<evidence type="ECO:0000313" key="3">
    <source>
        <dbReference type="Proteomes" id="UP000749559"/>
    </source>
</evidence>
<evidence type="ECO:0000313" key="2">
    <source>
        <dbReference type="EMBL" id="CAH1796129.1"/>
    </source>
</evidence>
<keyword evidence="3" id="KW-1185">Reference proteome</keyword>
<reference evidence="2" key="1">
    <citation type="submission" date="2022-03" db="EMBL/GenBank/DDBJ databases">
        <authorList>
            <person name="Martin C."/>
        </authorList>
    </citation>
    <scope>NUCLEOTIDE SEQUENCE</scope>
</reference>
<dbReference type="AlphaFoldDB" id="A0A8S4PX01"/>
<comment type="caution">
    <text evidence="2">The sequence shown here is derived from an EMBL/GenBank/DDBJ whole genome shotgun (WGS) entry which is preliminary data.</text>
</comment>
<dbReference type="Proteomes" id="UP000749559">
    <property type="component" value="Unassembled WGS sequence"/>
</dbReference>
<sequence>MLGCWVCTALLLCYISGSGLSASEADLYLPKMKSYDFFVEPDDATCPGEGGTYTVLKRDRPHPSCTQLMVIPTITCRNAGASCVSKKSCGRIKDSYICVQVYTRTEIAFFCANGFVWSTLRIPSSCACYRIPKQNK</sequence>
<organism evidence="2 3">
    <name type="scientific">Owenia fusiformis</name>
    <name type="common">Polychaete worm</name>
    <dbReference type="NCBI Taxonomy" id="6347"/>
    <lineage>
        <taxon>Eukaryota</taxon>
        <taxon>Metazoa</taxon>
        <taxon>Spiralia</taxon>
        <taxon>Lophotrochozoa</taxon>
        <taxon>Annelida</taxon>
        <taxon>Polychaeta</taxon>
        <taxon>Sedentaria</taxon>
        <taxon>Canalipalpata</taxon>
        <taxon>Sabellida</taxon>
        <taxon>Oweniida</taxon>
        <taxon>Oweniidae</taxon>
        <taxon>Owenia</taxon>
    </lineage>
</organism>
<evidence type="ECO:0000256" key="1">
    <source>
        <dbReference type="SAM" id="SignalP"/>
    </source>
</evidence>
<accession>A0A8S4PX01</accession>
<feature type="signal peptide" evidence="1">
    <location>
        <begin position="1"/>
        <end position="21"/>
    </location>
</feature>
<proteinExistence type="predicted"/>
<keyword evidence="1" id="KW-0732">Signal</keyword>
<protein>
    <submittedName>
        <fullName evidence="2">Uncharacterized protein</fullName>
    </submittedName>
</protein>
<name>A0A8S4PX01_OWEFU</name>
<dbReference type="EMBL" id="CAIIXF020000010">
    <property type="protein sequence ID" value="CAH1796129.1"/>
    <property type="molecule type" value="Genomic_DNA"/>
</dbReference>
<gene>
    <name evidence="2" type="ORF">OFUS_LOCUS20574</name>
</gene>
<feature type="chain" id="PRO_5035848733" evidence="1">
    <location>
        <begin position="22"/>
        <end position="136"/>
    </location>
</feature>